<reference evidence="1" key="2">
    <citation type="submission" date="2022-06" db="UniProtKB">
        <authorList>
            <consortium name="EnsemblMetazoa"/>
        </authorList>
    </citation>
    <scope>IDENTIFICATION</scope>
    <source>
        <strain evidence="1">PS312</strain>
    </source>
</reference>
<reference evidence="2" key="1">
    <citation type="journal article" date="2008" name="Nat. Genet.">
        <title>The Pristionchus pacificus genome provides a unique perspective on nematode lifestyle and parasitism.</title>
        <authorList>
            <person name="Dieterich C."/>
            <person name="Clifton S.W."/>
            <person name="Schuster L.N."/>
            <person name="Chinwalla A."/>
            <person name="Delehaunty K."/>
            <person name="Dinkelacker I."/>
            <person name="Fulton L."/>
            <person name="Fulton R."/>
            <person name="Godfrey J."/>
            <person name="Minx P."/>
            <person name="Mitreva M."/>
            <person name="Roeseler W."/>
            <person name="Tian H."/>
            <person name="Witte H."/>
            <person name="Yang S.P."/>
            <person name="Wilson R.K."/>
            <person name="Sommer R.J."/>
        </authorList>
    </citation>
    <scope>NUCLEOTIDE SEQUENCE [LARGE SCALE GENOMIC DNA]</scope>
    <source>
        <strain evidence="2">PS312</strain>
    </source>
</reference>
<dbReference type="EnsemblMetazoa" id="PPA33536.1">
    <property type="protein sequence ID" value="PPA33536.1"/>
    <property type="gene ID" value="WBGene00271905"/>
</dbReference>
<accession>A0A8R1UJ51</accession>
<gene>
    <name evidence="1" type="primary">WBGene00271905</name>
</gene>
<name>A0A2A6C8F5_PRIPA</name>
<dbReference type="Gene3D" id="2.60.110.10">
    <property type="entry name" value="Thaumatin"/>
    <property type="match status" value="1"/>
</dbReference>
<keyword evidence="2" id="KW-1185">Reference proteome</keyword>
<organism evidence="1 2">
    <name type="scientific">Pristionchus pacificus</name>
    <name type="common">Parasitic nematode worm</name>
    <dbReference type="NCBI Taxonomy" id="54126"/>
    <lineage>
        <taxon>Eukaryota</taxon>
        <taxon>Metazoa</taxon>
        <taxon>Ecdysozoa</taxon>
        <taxon>Nematoda</taxon>
        <taxon>Chromadorea</taxon>
        <taxon>Rhabditida</taxon>
        <taxon>Rhabditina</taxon>
        <taxon>Diplogasteromorpha</taxon>
        <taxon>Diplogasteroidea</taxon>
        <taxon>Neodiplogasteridae</taxon>
        <taxon>Pristionchus</taxon>
    </lineage>
</organism>
<evidence type="ECO:0000313" key="1">
    <source>
        <dbReference type="EnsemblMetazoa" id="PPA33536.1"/>
    </source>
</evidence>
<dbReference type="SUPFAM" id="SSF49870">
    <property type="entry name" value="Osmotin, thaumatin-like protein"/>
    <property type="match status" value="1"/>
</dbReference>
<proteinExistence type="predicted"/>
<protein>
    <submittedName>
        <fullName evidence="1">Uncharacterized protein</fullName>
    </submittedName>
</protein>
<dbReference type="AlphaFoldDB" id="A0A2A6C8F5"/>
<dbReference type="OrthoDB" id="430315at2759"/>
<sequence length="156" mass="17321">MRSTGADAPIAHSFRVSRVVCEIFRCNYRAFQMLSKLNVLLIGTESAEEGPLKGPLLNSGQRWGVDFYGSAMMYKDGWNGLTQAQFDFGSWNGNDIYYLSVVNGFDTPMQIATNRTGPTVTCRELKCADARVNEDDAYEKYHAVPTGGTFTLTFCS</sequence>
<dbReference type="InterPro" id="IPR037176">
    <property type="entry name" value="Osmotin/thaumatin-like_sf"/>
</dbReference>
<evidence type="ECO:0000313" key="2">
    <source>
        <dbReference type="Proteomes" id="UP000005239"/>
    </source>
</evidence>
<dbReference type="Proteomes" id="UP000005239">
    <property type="component" value="Unassembled WGS sequence"/>
</dbReference>
<accession>A0A2A6C8F5</accession>